<evidence type="ECO:0000256" key="1">
    <source>
        <dbReference type="PROSITE-ProRule" id="PRU00339"/>
    </source>
</evidence>
<comment type="caution">
    <text evidence="2">The sequence shown here is derived from an EMBL/GenBank/DDBJ whole genome shotgun (WGS) entry which is preliminary data.</text>
</comment>
<dbReference type="SUPFAM" id="SSF48452">
    <property type="entry name" value="TPR-like"/>
    <property type="match status" value="2"/>
</dbReference>
<name>A0A165XBJ9_9BACI</name>
<sequence>MNKKMSEAVQLVESGQVEKGLKKLSSIEKELNDEEKFELAEKYFQWGRTDEALKIAEELSQLYPDESAITLFLAEIYIELDDEEKAIDLLNEIDQKDESYPQALLLMADLYQLQGLYEVSEQKLKEAKRRLPEEKVIDFALAEHYFHLGKYRQAIDFYRVVLEEFENIMNVNIHKRIGESLSACGEFEEALAYFEKAVEEEDLDTYFAYGMTALNAGQTKTAIAQFERIKELDTTYHSLYLYLAKSYEQEGMVEKSFQIVQEGLQEDPFNKELYLFGGKIALKLKDVDNAVKLLKKALELDPGYIEAIITLSGVLLNQGKYMETIEMLTEIVERHEEYDPHFDFNLAIAYHRTEQYEKALKHYESAYNNFKTDPEFLENYAYFLLEEGERAKARKLFEKALELDPGNIEYENMLLELEDNF</sequence>
<dbReference type="InterPro" id="IPR011990">
    <property type="entry name" value="TPR-like_helical_dom_sf"/>
</dbReference>
<dbReference type="AlphaFoldDB" id="A0A165XBJ9"/>
<dbReference type="PANTHER" id="PTHR12558">
    <property type="entry name" value="CELL DIVISION CYCLE 16,23,27"/>
    <property type="match status" value="1"/>
</dbReference>
<dbReference type="InterPro" id="IPR003107">
    <property type="entry name" value="HAT"/>
</dbReference>
<protein>
    <submittedName>
        <fullName evidence="2">Uncharacterized protein</fullName>
    </submittedName>
</protein>
<keyword evidence="1" id="KW-0802">TPR repeat</keyword>
<evidence type="ECO:0000313" key="3">
    <source>
        <dbReference type="Proteomes" id="UP000076476"/>
    </source>
</evidence>
<reference evidence="2 3" key="1">
    <citation type="submission" date="2016-04" db="EMBL/GenBank/DDBJ databases">
        <title>Draft genome sequence of Aeribacillus pallidus 8m3 from petroleum reservoir.</title>
        <authorList>
            <person name="Poltaraus A.B."/>
            <person name="Nazina T.N."/>
            <person name="Tourova T.P."/>
            <person name="Malakho S.M."/>
            <person name="Korshunova A.V."/>
            <person name="Sokolova D.S."/>
        </authorList>
    </citation>
    <scope>NUCLEOTIDE SEQUENCE [LARGE SCALE GENOMIC DNA]</scope>
    <source>
        <strain evidence="2 3">8m3</strain>
    </source>
</reference>
<evidence type="ECO:0000313" key="2">
    <source>
        <dbReference type="EMBL" id="KZN95838.1"/>
    </source>
</evidence>
<dbReference type="SMART" id="SM00028">
    <property type="entry name" value="TPR"/>
    <property type="match status" value="10"/>
</dbReference>
<dbReference type="Proteomes" id="UP000076476">
    <property type="component" value="Unassembled WGS sequence"/>
</dbReference>
<dbReference type="SMART" id="SM00386">
    <property type="entry name" value="HAT"/>
    <property type="match status" value="4"/>
</dbReference>
<dbReference type="RefSeq" id="WP_063388572.1">
    <property type="nucleotide sequence ID" value="NZ_LWBR01000035.1"/>
</dbReference>
<dbReference type="GO" id="GO:0006396">
    <property type="term" value="P:RNA processing"/>
    <property type="evidence" value="ECO:0007669"/>
    <property type="project" value="InterPro"/>
</dbReference>
<dbReference type="Pfam" id="PF13181">
    <property type="entry name" value="TPR_8"/>
    <property type="match status" value="1"/>
</dbReference>
<gene>
    <name evidence="2" type="ORF">AZI98_12250</name>
</gene>
<proteinExistence type="predicted"/>
<dbReference type="InterPro" id="IPR019734">
    <property type="entry name" value="TPR_rpt"/>
</dbReference>
<dbReference type="STRING" id="33936.AZI98_12250"/>
<feature type="repeat" description="TPR" evidence="1">
    <location>
        <begin position="374"/>
        <end position="407"/>
    </location>
</feature>
<dbReference type="Gene3D" id="1.25.40.10">
    <property type="entry name" value="Tetratricopeptide repeat domain"/>
    <property type="match status" value="3"/>
</dbReference>
<keyword evidence="3" id="KW-1185">Reference proteome</keyword>
<feature type="repeat" description="TPR" evidence="1">
    <location>
        <begin position="171"/>
        <end position="204"/>
    </location>
</feature>
<dbReference type="OrthoDB" id="2080803at2"/>
<dbReference type="PANTHER" id="PTHR12558:SF13">
    <property type="entry name" value="CELL DIVISION CYCLE PROTEIN 27 HOMOLOG"/>
    <property type="match status" value="1"/>
</dbReference>
<dbReference type="Pfam" id="PF14559">
    <property type="entry name" value="TPR_19"/>
    <property type="match status" value="1"/>
</dbReference>
<dbReference type="PROSITE" id="PS50005">
    <property type="entry name" value="TPR"/>
    <property type="match status" value="3"/>
</dbReference>
<organism evidence="2 3">
    <name type="scientific">Aeribacillus pallidus</name>
    <dbReference type="NCBI Taxonomy" id="33936"/>
    <lineage>
        <taxon>Bacteria</taxon>
        <taxon>Bacillati</taxon>
        <taxon>Bacillota</taxon>
        <taxon>Bacilli</taxon>
        <taxon>Bacillales</taxon>
        <taxon>Bacillaceae</taxon>
        <taxon>Aeribacillus</taxon>
    </lineage>
</organism>
<dbReference type="EMBL" id="LWBR01000035">
    <property type="protein sequence ID" value="KZN95838.1"/>
    <property type="molecule type" value="Genomic_DNA"/>
</dbReference>
<feature type="repeat" description="TPR" evidence="1">
    <location>
        <begin position="271"/>
        <end position="304"/>
    </location>
</feature>
<accession>A0A165XBJ9</accession>
<dbReference type="Pfam" id="PF13429">
    <property type="entry name" value="TPR_15"/>
    <property type="match status" value="1"/>
</dbReference>